<reference evidence="4" key="1">
    <citation type="journal article" date="2019" name="Int. J. Syst. Evol. Microbiol.">
        <title>The Global Catalogue of Microorganisms (GCM) 10K type strain sequencing project: providing services to taxonomists for standard genome sequencing and annotation.</title>
        <authorList>
            <consortium name="The Broad Institute Genomics Platform"/>
            <consortium name="The Broad Institute Genome Sequencing Center for Infectious Disease"/>
            <person name="Wu L."/>
            <person name="Ma J."/>
        </authorList>
    </citation>
    <scope>NUCLEOTIDE SEQUENCE [LARGE SCALE GENOMIC DNA]</scope>
    <source>
        <strain evidence="4">CGMCC 1.16306</strain>
    </source>
</reference>
<dbReference type="EMBL" id="JBHSFW010000008">
    <property type="protein sequence ID" value="MFC4619402.1"/>
    <property type="molecule type" value="Genomic_DNA"/>
</dbReference>
<keyword evidence="4" id="KW-1185">Reference proteome</keyword>
<feature type="compositionally biased region" description="Basic residues" evidence="1">
    <location>
        <begin position="273"/>
        <end position="286"/>
    </location>
</feature>
<evidence type="ECO:0000313" key="3">
    <source>
        <dbReference type="EMBL" id="MFC4619402.1"/>
    </source>
</evidence>
<evidence type="ECO:0000256" key="2">
    <source>
        <dbReference type="SAM" id="Phobius"/>
    </source>
</evidence>
<dbReference type="Proteomes" id="UP001596022">
    <property type="component" value="Unassembled WGS sequence"/>
</dbReference>
<feature type="transmembrane region" description="Helical" evidence="2">
    <location>
        <begin position="28"/>
        <end position="51"/>
    </location>
</feature>
<keyword evidence="2" id="KW-1133">Transmembrane helix</keyword>
<feature type="transmembrane region" description="Helical" evidence="2">
    <location>
        <begin position="129"/>
        <end position="150"/>
    </location>
</feature>
<feature type="transmembrane region" description="Helical" evidence="2">
    <location>
        <begin position="63"/>
        <end position="84"/>
    </location>
</feature>
<gene>
    <name evidence="3" type="ORF">ACFO4N_11825</name>
</gene>
<organism evidence="3 4">
    <name type="scientific">Camelliibacillus cellulosilyticus</name>
    <dbReference type="NCBI Taxonomy" id="2174486"/>
    <lineage>
        <taxon>Bacteria</taxon>
        <taxon>Bacillati</taxon>
        <taxon>Bacillota</taxon>
        <taxon>Bacilli</taxon>
        <taxon>Bacillales</taxon>
        <taxon>Sporolactobacillaceae</taxon>
        <taxon>Camelliibacillus</taxon>
    </lineage>
</organism>
<dbReference type="RefSeq" id="WP_376846498.1">
    <property type="nucleotide sequence ID" value="NZ_JBHSFW010000008.1"/>
</dbReference>
<feature type="region of interest" description="Disordered" evidence="1">
    <location>
        <begin position="245"/>
        <end position="286"/>
    </location>
</feature>
<name>A0ABV9GMC0_9BACL</name>
<protein>
    <submittedName>
        <fullName evidence="3">Uncharacterized protein</fullName>
    </submittedName>
</protein>
<feature type="compositionally biased region" description="Basic residues" evidence="1">
    <location>
        <begin position="245"/>
        <end position="266"/>
    </location>
</feature>
<proteinExistence type="predicted"/>
<feature type="transmembrane region" description="Helical" evidence="2">
    <location>
        <begin position="96"/>
        <end position="117"/>
    </location>
</feature>
<evidence type="ECO:0000256" key="1">
    <source>
        <dbReference type="SAM" id="MobiDB-lite"/>
    </source>
</evidence>
<accession>A0ABV9GMC0</accession>
<feature type="transmembrane region" description="Helical" evidence="2">
    <location>
        <begin position="206"/>
        <end position="225"/>
    </location>
</feature>
<comment type="caution">
    <text evidence="3">The sequence shown here is derived from an EMBL/GenBank/DDBJ whole genome shotgun (WGS) entry which is preliminary data.</text>
</comment>
<keyword evidence="2" id="KW-0472">Membrane</keyword>
<evidence type="ECO:0000313" key="4">
    <source>
        <dbReference type="Proteomes" id="UP001596022"/>
    </source>
</evidence>
<keyword evidence="2" id="KW-0812">Transmembrane</keyword>
<feature type="transmembrane region" description="Helical" evidence="2">
    <location>
        <begin position="175"/>
        <end position="194"/>
    </location>
</feature>
<sequence length="286" mass="32977">MLKDCKKEDFQEIKYIVIDRLSPDGIPIFFWGAFAYSGVMTLLLALGLKYGENVSSIILPMPILVKIMVFTLIVQFLVAVIFSFMKICFSFQKIQLLLLDIISLKLSWELYLFYLWICREWNQPQYMEIIAFWLFVGGIVYLFMSIMRGIRRVGKGAFREGGTGIYNFKQSKTHISLPIIFGFTMLTGSVVRILGENGGDLGKIAILYLFLFFSAAIQYIFAFAWPEFFLATYCKFRFESFQIPKPKRPLPTRKSSKQLKSKRHKANSQINVNKKKHKGGKAVGKK</sequence>